<reference evidence="1" key="1">
    <citation type="submission" date="2023-06" db="EMBL/GenBank/DDBJ databases">
        <title>Genome-scale phylogeny and comparative genomics of the fungal order Sordariales.</title>
        <authorList>
            <consortium name="Lawrence Berkeley National Laboratory"/>
            <person name="Hensen N."/>
            <person name="Bonometti L."/>
            <person name="Westerberg I."/>
            <person name="Brannstrom I.O."/>
            <person name="Guillou S."/>
            <person name="Cros-Aarteil S."/>
            <person name="Calhoun S."/>
            <person name="Haridas S."/>
            <person name="Kuo A."/>
            <person name="Mondo S."/>
            <person name="Pangilinan J."/>
            <person name="Riley R."/>
            <person name="LaButti K."/>
            <person name="Andreopoulos B."/>
            <person name="Lipzen A."/>
            <person name="Chen C."/>
            <person name="Yanf M."/>
            <person name="Daum C."/>
            <person name="Ng V."/>
            <person name="Clum A."/>
            <person name="Steindorff A."/>
            <person name="Ohm R."/>
            <person name="Martin F."/>
            <person name="Silar P."/>
            <person name="Natvig D."/>
            <person name="Lalanne C."/>
            <person name="Gautier V."/>
            <person name="Ament-velasquez S.L."/>
            <person name="Kruys A."/>
            <person name="Hutchinson M.I."/>
            <person name="Powell A.J."/>
            <person name="Barry K."/>
            <person name="Miller A.N."/>
            <person name="Grigoriev I.V."/>
            <person name="Debuchy R."/>
            <person name="Gladieux P."/>
            <person name="Thoren M.H."/>
            <person name="Johannesson H."/>
        </authorList>
    </citation>
    <scope>NUCLEOTIDE SEQUENCE</scope>
    <source>
        <strain evidence="1">SMH2392-1A</strain>
    </source>
</reference>
<accession>A0AA40A6G9</accession>
<keyword evidence="2" id="KW-1185">Reference proteome</keyword>
<comment type="caution">
    <text evidence="1">The sequence shown here is derived from an EMBL/GenBank/DDBJ whole genome shotgun (WGS) entry which is preliminary data.</text>
</comment>
<organism evidence="1 2">
    <name type="scientific">Lasiosphaeria miniovina</name>
    <dbReference type="NCBI Taxonomy" id="1954250"/>
    <lineage>
        <taxon>Eukaryota</taxon>
        <taxon>Fungi</taxon>
        <taxon>Dikarya</taxon>
        <taxon>Ascomycota</taxon>
        <taxon>Pezizomycotina</taxon>
        <taxon>Sordariomycetes</taxon>
        <taxon>Sordariomycetidae</taxon>
        <taxon>Sordariales</taxon>
        <taxon>Lasiosphaeriaceae</taxon>
        <taxon>Lasiosphaeria</taxon>
    </lineage>
</organism>
<proteinExistence type="predicted"/>
<dbReference type="EMBL" id="JAUIRO010000006">
    <property type="protein sequence ID" value="KAK0710207.1"/>
    <property type="molecule type" value="Genomic_DNA"/>
</dbReference>
<dbReference type="AlphaFoldDB" id="A0AA40A6G9"/>
<evidence type="ECO:0000313" key="2">
    <source>
        <dbReference type="Proteomes" id="UP001172101"/>
    </source>
</evidence>
<dbReference type="GeneID" id="85331324"/>
<dbReference type="RefSeq" id="XP_060293511.1">
    <property type="nucleotide sequence ID" value="XM_060448054.1"/>
</dbReference>
<sequence length="141" mass="15171">MRVSLVQNARFHHGQRYLLLPGYAQDGISIPALPLRITKIGSDAGRIANDTAVVDLNAKDQFLAFLFLSLALSMLDDGHLDDEAYADFSDSVFYKEAGAKAEADLRWVPQPAAGRISLTDNLIQLSGDGGADISWPPGSLA</sequence>
<name>A0AA40A6G9_9PEZI</name>
<dbReference type="Proteomes" id="UP001172101">
    <property type="component" value="Unassembled WGS sequence"/>
</dbReference>
<evidence type="ECO:0000313" key="1">
    <source>
        <dbReference type="EMBL" id="KAK0710207.1"/>
    </source>
</evidence>
<gene>
    <name evidence="1" type="ORF">B0T26DRAFT_875079</name>
</gene>
<protein>
    <submittedName>
        <fullName evidence="1">Uncharacterized protein</fullName>
    </submittedName>
</protein>